<dbReference type="Pfam" id="PF04071">
    <property type="entry name" value="zf-like"/>
    <property type="match status" value="1"/>
</dbReference>
<dbReference type="InterPro" id="IPR007212">
    <property type="entry name" value="Zf-like"/>
</dbReference>
<proteinExistence type="predicted"/>
<gene>
    <name evidence="2" type="ORF">SAMN02745180_01979</name>
</gene>
<dbReference type="STRING" id="1123281.SAMN02745180_01979"/>
<evidence type="ECO:0000313" key="2">
    <source>
        <dbReference type="EMBL" id="SHI06903.1"/>
    </source>
</evidence>
<protein>
    <recommendedName>
        <fullName evidence="1">Cysteine-rich small domain-containing protein</fullName>
    </recommendedName>
</protein>
<dbReference type="OrthoDB" id="9799337at2"/>
<dbReference type="Proteomes" id="UP000184389">
    <property type="component" value="Unassembled WGS sequence"/>
</dbReference>
<evidence type="ECO:0000313" key="3">
    <source>
        <dbReference type="Proteomes" id="UP000184389"/>
    </source>
</evidence>
<reference evidence="2 3" key="1">
    <citation type="submission" date="2016-11" db="EMBL/GenBank/DDBJ databases">
        <authorList>
            <person name="Jaros S."/>
            <person name="Januszkiewicz K."/>
            <person name="Wedrychowicz H."/>
        </authorList>
    </citation>
    <scope>NUCLEOTIDE SEQUENCE [LARGE SCALE GENOMIC DNA]</scope>
    <source>
        <strain evidence="2 3">DSM 13106</strain>
    </source>
</reference>
<evidence type="ECO:0000259" key="1">
    <source>
        <dbReference type="Pfam" id="PF04071"/>
    </source>
</evidence>
<sequence>MENSYRFYRNTACKYFPCHKVKNEEDFNCMFCYCPLYFLEDCGGNHKDYNGIKDCSNCLIPHSPNGYDYINNKIMAINREKMKNSDSCK</sequence>
<dbReference type="RefSeq" id="WP_072744633.1">
    <property type="nucleotide sequence ID" value="NZ_FQXR01000009.1"/>
</dbReference>
<dbReference type="EMBL" id="FQXR01000009">
    <property type="protein sequence ID" value="SHI06903.1"/>
    <property type="molecule type" value="Genomic_DNA"/>
</dbReference>
<name>A0A1M5Y5Y9_9FIRM</name>
<organism evidence="2 3">
    <name type="scientific">Sporanaerobacter acetigenes DSM 13106</name>
    <dbReference type="NCBI Taxonomy" id="1123281"/>
    <lineage>
        <taxon>Bacteria</taxon>
        <taxon>Bacillati</taxon>
        <taxon>Bacillota</taxon>
        <taxon>Tissierellia</taxon>
        <taxon>Tissierellales</taxon>
        <taxon>Sporanaerobacteraceae</taxon>
        <taxon>Sporanaerobacter</taxon>
    </lineage>
</organism>
<feature type="domain" description="Cysteine-rich small" evidence="1">
    <location>
        <begin position="5"/>
        <end position="83"/>
    </location>
</feature>
<keyword evidence="3" id="KW-1185">Reference proteome</keyword>
<accession>A0A1M5Y5Y9</accession>
<dbReference type="AlphaFoldDB" id="A0A1M5Y5Y9"/>